<accession>A0A2C5ZP17</accession>
<dbReference type="OrthoDB" id="4913900at2759"/>
<proteinExistence type="predicted"/>
<dbReference type="Pfam" id="PF01266">
    <property type="entry name" value="DAO"/>
    <property type="match status" value="1"/>
</dbReference>
<gene>
    <name evidence="2" type="ORF">CDD82_492</name>
</gene>
<keyword evidence="3" id="KW-1185">Reference proteome</keyword>
<evidence type="ECO:0000259" key="1">
    <source>
        <dbReference type="Pfam" id="PF01266"/>
    </source>
</evidence>
<comment type="caution">
    <text evidence="2">The sequence shown here is derived from an EMBL/GenBank/DDBJ whole genome shotgun (WGS) entry which is preliminary data.</text>
</comment>
<protein>
    <recommendedName>
        <fullName evidence="1">FAD dependent oxidoreductase domain-containing protein</fullName>
    </recommendedName>
</protein>
<sequence>MAPVFAIVGGGIAGTVQAIHLATRFPWLKINIYDQRSQILGGTSSMNPGRSSFGFHYTDLATAIFCQDNSIKFTKFLEAIGCRDMFANGPQHGIYVLVKQPVSILGQTVAPVFGPEQLEPLFEEIRRHAIRTYSNDDAFVRHFGLPEDICRKLQRHEYEHLLTPQLLDSVGACYETREMTFDIPSICAFLISYVGSFHNINVITDAHVTHLEKVDTRPVPSFRITWRNSLGREAHHSADLLTLACWDRNGIARAQLGVPEENPTCNRVKVLAIVDIPVTAKSIKSTRPIFIASGPFGMMSPQGYHTTKNGRIMSRVACTLAIRTNLVTVADDEPMPPKYHDLLRGSAGPAEKNRLAWPVVQGAKQLFSSLEHAELVHVRCGVVRIPFGQQNGIIDLYAPESEHHVRTEPGCRQIGQCLFINEAMKLIYSVFNAEKILEWTLAELEPSPSSGN</sequence>
<name>A0A2C5ZP17_9HYPO</name>
<dbReference type="EMBL" id="NJEU01000111">
    <property type="protein sequence ID" value="PHH81563.1"/>
    <property type="molecule type" value="Genomic_DNA"/>
</dbReference>
<feature type="domain" description="FAD dependent oxidoreductase" evidence="1">
    <location>
        <begin position="6"/>
        <end position="216"/>
    </location>
</feature>
<evidence type="ECO:0000313" key="2">
    <source>
        <dbReference type="EMBL" id="PHH81563.1"/>
    </source>
</evidence>
<dbReference type="SUPFAM" id="SSF51905">
    <property type="entry name" value="FAD/NAD(P)-binding domain"/>
    <property type="match status" value="1"/>
</dbReference>
<dbReference type="InterPro" id="IPR036188">
    <property type="entry name" value="FAD/NAD-bd_sf"/>
</dbReference>
<dbReference type="Proteomes" id="UP000224854">
    <property type="component" value="Unassembled WGS sequence"/>
</dbReference>
<dbReference type="InterPro" id="IPR006076">
    <property type="entry name" value="FAD-dep_OxRdtase"/>
</dbReference>
<organism evidence="2 3">
    <name type="scientific">Ophiocordyceps australis</name>
    <dbReference type="NCBI Taxonomy" id="1399860"/>
    <lineage>
        <taxon>Eukaryota</taxon>
        <taxon>Fungi</taxon>
        <taxon>Dikarya</taxon>
        <taxon>Ascomycota</taxon>
        <taxon>Pezizomycotina</taxon>
        <taxon>Sordariomycetes</taxon>
        <taxon>Hypocreomycetidae</taxon>
        <taxon>Hypocreales</taxon>
        <taxon>Ophiocordycipitaceae</taxon>
        <taxon>Ophiocordyceps</taxon>
    </lineage>
</organism>
<reference evidence="2 3" key="1">
    <citation type="submission" date="2017-06" db="EMBL/GenBank/DDBJ databases">
        <title>Ant-infecting Ophiocordyceps genomes reveal a high diversity of potential behavioral manipulation genes and a possible major role for enterotoxins.</title>
        <authorList>
            <person name="De Bekker C."/>
            <person name="Evans H.C."/>
            <person name="Brachmann A."/>
            <person name="Hughes D.P."/>
        </authorList>
    </citation>
    <scope>NUCLEOTIDE SEQUENCE [LARGE SCALE GENOMIC DNA]</scope>
    <source>
        <strain evidence="2 3">1348a</strain>
    </source>
</reference>
<evidence type="ECO:0000313" key="3">
    <source>
        <dbReference type="Proteomes" id="UP000224854"/>
    </source>
</evidence>
<dbReference type="AlphaFoldDB" id="A0A2C5ZP17"/>